<dbReference type="OMA" id="IAHEINP"/>
<evidence type="ECO:0000313" key="9">
    <source>
        <dbReference type="Proteomes" id="UP000006702"/>
    </source>
</evidence>
<sequence length="529" mass="60207">MSIHSRHFQTEHNFQVQDTMTDKMNVNMFKAEDPNCQPSASPEPPYDPLPPIEDLPLPSSFKWGTATAAYQIEGAPSVDGKGPSIWDTFTHLVPSRTNGENGDIACDHYNRMLEDVNLMCSYGVDVYRFSIAWTRIIPLGGRDDPINEAGIAFYNRLIDALLARNIEPVVTLYHWDAPQRLSDRYGAFLNTAEFVSDFAHFARLCFARFGDRVKRWITFNEPYIIAIFGHHSGVLAPGRSTATGGDSRTEPWRVGHSLILAHAAAVQIYSEEFQSQDGSISIVLNGHYYEPWDSSSQNDQEAAQRRLEFYIGWFGDPIFLGRDYPPAMRKQLGDRLPSFTPRELDQLKNLAPLNAFYGMNHYSTKFARALPDPPADDDCTGNVEELTTNSKGRAIGPVSGMSWLRVAPEGFRKLLNWVWNRYKLPIIVTENGCPCPRENQMSLEEAVNDEFRITYFGLYLDAISRAIYEDGVPVEGYYAWSLMDNFEWSAGYGPRYGITHVDYKTLVRTPKRSALYLMETFRERRKHAR</sequence>
<evidence type="ECO:0000256" key="4">
    <source>
        <dbReference type="ARBA" id="ARBA00022801"/>
    </source>
</evidence>
<organism evidence="8 9">
    <name type="scientific">Neosartorya fischeri (strain ATCC 1020 / DSM 3700 / CBS 544.65 / FGSC A1164 / JCM 1740 / NRRL 181 / WB 181)</name>
    <name type="common">Aspergillus fischerianus</name>
    <dbReference type="NCBI Taxonomy" id="331117"/>
    <lineage>
        <taxon>Eukaryota</taxon>
        <taxon>Fungi</taxon>
        <taxon>Dikarya</taxon>
        <taxon>Ascomycota</taxon>
        <taxon>Pezizomycotina</taxon>
        <taxon>Eurotiomycetes</taxon>
        <taxon>Eurotiomycetidae</taxon>
        <taxon>Eurotiales</taxon>
        <taxon>Aspergillaceae</taxon>
        <taxon>Aspergillus</taxon>
        <taxon>Aspergillus subgen. Fumigati</taxon>
    </lineage>
</organism>
<proteinExistence type="inferred from homology"/>
<dbReference type="VEuPathDB" id="FungiDB:NFIA_060550"/>
<evidence type="ECO:0000256" key="7">
    <source>
        <dbReference type="RuleBase" id="RU003690"/>
    </source>
</evidence>
<dbReference type="InterPro" id="IPR001360">
    <property type="entry name" value="Glyco_hydro_1"/>
</dbReference>
<keyword evidence="9" id="KW-1185">Reference proteome</keyword>
<dbReference type="HOGENOM" id="CLU_001859_1_2_1"/>
<dbReference type="InterPro" id="IPR033132">
    <property type="entry name" value="GH_1_N_CS"/>
</dbReference>
<dbReference type="KEGG" id="nfi:NFIA_060550"/>
<evidence type="ECO:0000256" key="5">
    <source>
        <dbReference type="ARBA" id="ARBA00023295"/>
    </source>
</evidence>
<dbReference type="InterPro" id="IPR017853">
    <property type="entry name" value="GH"/>
</dbReference>
<dbReference type="FunFam" id="3.20.20.80:FF:000011">
    <property type="entry name" value="Cytosolic beta-glucosidase"/>
    <property type="match status" value="1"/>
</dbReference>
<dbReference type="SUPFAM" id="SSF51445">
    <property type="entry name" value="(Trans)glycosidases"/>
    <property type="match status" value="1"/>
</dbReference>
<dbReference type="GeneID" id="4585112"/>
<evidence type="ECO:0000256" key="6">
    <source>
        <dbReference type="ARBA" id="ARBA00056775"/>
    </source>
</evidence>
<dbReference type="Pfam" id="PF00232">
    <property type="entry name" value="Glyco_hydro_1"/>
    <property type="match status" value="1"/>
</dbReference>
<accession>A1DPH8</accession>
<dbReference type="GO" id="GO:0030245">
    <property type="term" value="P:cellulose catabolic process"/>
    <property type="evidence" value="ECO:0007669"/>
    <property type="project" value="UniProtKB-ARBA"/>
</dbReference>
<dbReference type="PANTHER" id="PTHR10353">
    <property type="entry name" value="GLYCOSYL HYDROLASE"/>
    <property type="match status" value="1"/>
</dbReference>
<dbReference type="EMBL" id="DS027698">
    <property type="protein sequence ID" value="EAW16699.1"/>
    <property type="molecule type" value="Genomic_DNA"/>
</dbReference>
<dbReference type="SMR" id="A1DPH8"/>
<keyword evidence="4" id="KW-0378">Hydrolase</keyword>
<dbReference type="RefSeq" id="XP_001258596.1">
    <property type="nucleotide sequence ID" value="XM_001258595.1"/>
</dbReference>
<dbReference type="AlphaFoldDB" id="A1DPH8"/>
<dbReference type="eggNOG" id="KOG0626">
    <property type="taxonomic scope" value="Eukaryota"/>
</dbReference>
<dbReference type="PRINTS" id="PR00131">
    <property type="entry name" value="GLHYDRLASE1"/>
</dbReference>
<comment type="function">
    <text evidence="6">Plays an important role in cellulose degradation. Shows hydrolytic activity against several glycosidic compounds.</text>
</comment>
<protein>
    <recommendedName>
        <fullName evidence="3">beta-glucosidase</fullName>
        <ecNumber evidence="3">3.2.1.21</ecNumber>
    </recommendedName>
</protein>
<dbReference type="STRING" id="331117.A1DPH8"/>
<dbReference type="GO" id="GO:0080079">
    <property type="term" value="F:cellobiose glucosidase activity"/>
    <property type="evidence" value="ECO:0007669"/>
    <property type="project" value="UniProtKB-ARBA"/>
</dbReference>
<evidence type="ECO:0000313" key="8">
    <source>
        <dbReference type="EMBL" id="EAW16699.1"/>
    </source>
</evidence>
<name>A1DPH8_NEOFI</name>
<evidence type="ECO:0000256" key="3">
    <source>
        <dbReference type="ARBA" id="ARBA00012744"/>
    </source>
</evidence>
<keyword evidence="5" id="KW-0326">Glycosidase</keyword>
<evidence type="ECO:0000256" key="1">
    <source>
        <dbReference type="ARBA" id="ARBA00000448"/>
    </source>
</evidence>
<gene>
    <name evidence="8" type="ORF">NFIA_060550</name>
</gene>
<reference evidence="9" key="1">
    <citation type="journal article" date="2008" name="PLoS Genet.">
        <title>Genomic islands in the pathogenic filamentous fungus Aspergillus fumigatus.</title>
        <authorList>
            <person name="Fedorova N.D."/>
            <person name="Khaldi N."/>
            <person name="Joardar V.S."/>
            <person name="Maiti R."/>
            <person name="Amedeo P."/>
            <person name="Anderson M.J."/>
            <person name="Crabtree J."/>
            <person name="Silva J.C."/>
            <person name="Badger J.H."/>
            <person name="Albarraq A."/>
            <person name="Angiuoli S."/>
            <person name="Bussey H."/>
            <person name="Bowyer P."/>
            <person name="Cotty P.J."/>
            <person name="Dyer P.S."/>
            <person name="Egan A."/>
            <person name="Galens K."/>
            <person name="Fraser-Liggett C.M."/>
            <person name="Haas B.J."/>
            <person name="Inman J.M."/>
            <person name="Kent R."/>
            <person name="Lemieux S."/>
            <person name="Malavazi I."/>
            <person name="Orvis J."/>
            <person name="Roemer T."/>
            <person name="Ronning C.M."/>
            <person name="Sundaram J.P."/>
            <person name="Sutton G."/>
            <person name="Turner G."/>
            <person name="Venter J.C."/>
            <person name="White O.R."/>
            <person name="Whitty B.R."/>
            <person name="Youngman P."/>
            <person name="Wolfe K.H."/>
            <person name="Goldman G.H."/>
            <person name="Wortman J.R."/>
            <person name="Jiang B."/>
            <person name="Denning D.W."/>
            <person name="Nierman W.C."/>
        </authorList>
    </citation>
    <scope>NUCLEOTIDE SEQUENCE [LARGE SCALE GENOMIC DNA]</scope>
    <source>
        <strain evidence="9">ATCC 1020 / DSM 3700 / CBS 544.65 / FGSC A1164 / JCM 1740 / NRRL 181 / WB 181</strain>
    </source>
</reference>
<dbReference type="Gene3D" id="3.20.20.80">
    <property type="entry name" value="Glycosidases"/>
    <property type="match status" value="1"/>
</dbReference>
<dbReference type="EC" id="3.2.1.21" evidence="3"/>
<dbReference type="PROSITE" id="PS00653">
    <property type="entry name" value="GLYCOSYL_HYDROL_F1_2"/>
    <property type="match status" value="1"/>
</dbReference>
<dbReference type="Proteomes" id="UP000006702">
    <property type="component" value="Unassembled WGS sequence"/>
</dbReference>
<comment type="similarity">
    <text evidence="2 7">Belongs to the glycosyl hydrolase 1 family.</text>
</comment>
<comment type="catalytic activity">
    <reaction evidence="1">
        <text>Hydrolysis of terminal, non-reducing beta-D-glucosyl residues with release of beta-D-glucose.</text>
        <dbReference type="EC" id="3.2.1.21"/>
    </reaction>
</comment>
<dbReference type="PANTHER" id="PTHR10353:SF36">
    <property type="entry name" value="LP05116P"/>
    <property type="match status" value="1"/>
</dbReference>
<evidence type="ECO:0000256" key="2">
    <source>
        <dbReference type="ARBA" id="ARBA00010838"/>
    </source>
</evidence>
<dbReference type="OrthoDB" id="65569at2759"/>